<dbReference type="RefSeq" id="XP_018185629.1">
    <property type="nucleotide sequence ID" value="XM_018333350.1"/>
</dbReference>
<proteinExistence type="predicted"/>
<gene>
    <name evidence="3" type="ORF">L228DRAFT_250514</name>
</gene>
<evidence type="ECO:0000256" key="1">
    <source>
        <dbReference type="SAM" id="Coils"/>
    </source>
</evidence>
<feature type="compositionally biased region" description="Low complexity" evidence="2">
    <location>
        <begin position="665"/>
        <end position="680"/>
    </location>
</feature>
<dbReference type="PANTHER" id="PTHR38120:SF1">
    <property type="entry name" value="M PROTEIN, SEROTYPE 2.1"/>
    <property type="match status" value="1"/>
</dbReference>
<feature type="compositionally biased region" description="Low complexity" evidence="2">
    <location>
        <begin position="440"/>
        <end position="470"/>
    </location>
</feature>
<feature type="compositionally biased region" description="Low complexity" evidence="2">
    <location>
        <begin position="491"/>
        <end position="508"/>
    </location>
</feature>
<name>A0A165A7R0_XYLHT</name>
<feature type="compositionally biased region" description="Low complexity" evidence="2">
    <location>
        <begin position="14"/>
        <end position="41"/>
    </location>
</feature>
<dbReference type="InParanoid" id="A0A165A7R0"/>
<protein>
    <recommendedName>
        <fullName evidence="5">M protein, serotype 2.1</fullName>
    </recommendedName>
</protein>
<feature type="region of interest" description="Disordered" evidence="2">
    <location>
        <begin position="214"/>
        <end position="257"/>
    </location>
</feature>
<dbReference type="GeneID" id="28898487"/>
<feature type="compositionally biased region" description="Polar residues" evidence="2">
    <location>
        <begin position="525"/>
        <end position="536"/>
    </location>
</feature>
<sequence length="759" mass="80825">MSTPSKRPQSSTNRRTPGSSAAATASPSARSPTPSTASSGANLSRTRSTRASTNAPVSARAAVKRPGTTGNRPNSISVSSTSAQAPSSLSGSHGEEAEAARAETAAVMEDLKTRLQKAEEASEEYQRQVAVLQAKLDDALQEQAKLEERVHEGEERIEGLENEKREFIRQKRELEVIYEAERVAVMREKEDHAGREEDLHEVIQRLKDSLAQKDSLSGSIDDGRLSRGASYRSNSSPTLDHGQFAPPASLERSSSKNSSKLILQKDKVIESLRLELAEAQIKLVEVENMGGNHLQEVEKMLLETRMTNARLMEDNESFQLLLSERTLNGDFSKAEFLQNIGGGGSSSDGADDDTQTLHKRRHNSSLADELYSINLEGEHEEDDEKNICRRLESEAKSLRDQNKALTLYINNIIERLLSHKDFEKILDRTPNTAPAPPAPTHAFPKNQQQLQPPQQQPHSQSQPEPQPSLSTINGTSAVNVDKDLPPPPPVKTTGGDPFDSSPSSSSMDPLPPHTTTGPPPPAAIQSLQQKRQSLGNQIPPPPPFSSSSSNSTFSNIENPATAPRVPLARSQSLRSDGRQHKRASSEWSPSLSSIGGGSNRTHTGPGGSGGDAIGVGGVGGRSSSSRPQSVFFSPPLGGTSSSSSSYGFPSGSAVVVGRPAKDRLSSSNSTVSDDTTGDGSAPSPPRSVSGSFGSTGTSSVGGAGNNAANGANGAIVSGNRLRPLRLVEESTTVKDDDKRAKRGSWMGWLSRASTAQEGS</sequence>
<evidence type="ECO:0000313" key="3">
    <source>
        <dbReference type="EMBL" id="KZF20074.1"/>
    </source>
</evidence>
<organism evidence="3 4">
    <name type="scientific">Xylona heveae (strain CBS 132557 / TC161)</name>
    <dbReference type="NCBI Taxonomy" id="1328760"/>
    <lineage>
        <taxon>Eukaryota</taxon>
        <taxon>Fungi</taxon>
        <taxon>Dikarya</taxon>
        <taxon>Ascomycota</taxon>
        <taxon>Pezizomycotina</taxon>
        <taxon>Xylonomycetes</taxon>
        <taxon>Xylonales</taxon>
        <taxon>Xylonaceae</taxon>
        <taxon>Xylona</taxon>
    </lineage>
</organism>
<feature type="compositionally biased region" description="Low complexity" evidence="2">
    <location>
        <begin position="545"/>
        <end position="555"/>
    </location>
</feature>
<dbReference type="OrthoDB" id="2121319at2759"/>
<feature type="region of interest" description="Disordered" evidence="2">
    <location>
        <begin position="338"/>
        <end position="363"/>
    </location>
</feature>
<feature type="compositionally biased region" description="Low complexity" evidence="2">
    <location>
        <begin position="687"/>
        <end position="698"/>
    </location>
</feature>
<dbReference type="AlphaFoldDB" id="A0A165A7R0"/>
<feature type="compositionally biased region" description="Polar residues" evidence="2">
    <location>
        <begin position="1"/>
        <end position="13"/>
    </location>
</feature>
<feature type="compositionally biased region" description="Basic and acidic residues" evidence="2">
    <location>
        <begin position="725"/>
        <end position="739"/>
    </location>
</feature>
<feature type="compositionally biased region" description="Low complexity" evidence="2">
    <location>
        <begin position="75"/>
        <end position="92"/>
    </location>
</feature>
<feature type="compositionally biased region" description="Polar residues" evidence="2">
    <location>
        <begin position="42"/>
        <end position="56"/>
    </location>
</feature>
<dbReference type="PANTHER" id="PTHR38120">
    <property type="entry name" value="EXPRESSED PROTEIN"/>
    <property type="match status" value="1"/>
</dbReference>
<feature type="region of interest" description="Disordered" evidence="2">
    <location>
        <begin position="427"/>
        <end position="759"/>
    </location>
</feature>
<evidence type="ECO:0000313" key="4">
    <source>
        <dbReference type="Proteomes" id="UP000076632"/>
    </source>
</evidence>
<reference evidence="3 4" key="1">
    <citation type="journal article" date="2016" name="Fungal Biol.">
        <title>The genome of Xylona heveae provides a window into fungal endophytism.</title>
        <authorList>
            <person name="Gazis R."/>
            <person name="Kuo A."/>
            <person name="Riley R."/>
            <person name="LaButti K."/>
            <person name="Lipzen A."/>
            <person name="Lin J."/>
            <person name="Amirebrahimi M."/>
            <person name="Hesse C.N."/>
            <person name="Spatafora J.W."/>
            <person name="Henrissat B."/>
            <person name="Hainaut M."/>
            <person name="Grigoriev I.V."/>
            <person name="Hibbett D.S."/>
        </authorList>
    </citation>
    <scope>NUCLEOTIDE SEQUENCE [LARGE SCALE GENOMIC DNA]</scope>
    <source>
        <strain evidence="3 4">TC161</strain>
    </source>
</reference>
<feature type="compositionally biased region" description="Pro residues" evidence="2">
    <location>
        <begin position="509"/>
        <end position="522"/>
    </location>
</feature>
<dbReference type="OMA" id="METIYEA"/>
<accession>A0A165A7R0</accession>
<feature type="compositionally biased region" description="Gly residues" evidence="2">
    <location>
        <begin position="594"/>
        <end position="620"/>
    </location>
</feature>
<dbReference type="Proteomes" id="UP000076632">
    <property type="component" value="Unassembled WGS sequence"/>
</dbReference>
<evidence type="ECO:0008006" key="5">
    <source>
        <dbReference type="Google" id="ProtNLM"/>
    </source>
</evidence>
<feature type="region of interest" description="Disordered" evidence="2">
    <location>
        <begin position="1"/>
        <end position="103"/>
    </location>
</feature>
<feature type="coiled-coil region" evidence="1">
    <location>
        <begin position="381"/>
        <end position="408"/>
    </location>
</feature>
<keyword evidence="4" id="KW-1185">Reference proteome</keyword>
<dbReference type="STRING" id="1328760.A0A165A7R0"/>
<feature type="compositionally biased region" description="Low complexity" evidence="2">
    <location>
        <begin position="621"/>
        <end position="652"/>
    </location>
</feature>
<feature type="compositionally biased region" description="Low complexity" evidence="2">
    <location>
        <begin position="705"/>
        <end position="719"/>
    </location>
</feature>
<evidence type="ECO:0000256" key="2">
    <source>
        <dbReference type="SAM" id="MobiDB-lite"/>
    </source>
</evidence>
<keyword evidence="1" id="KW-0175">Coiled coil</keyword>
<dbReference type="EMBL" id="KV407464">
    <property type="protein sequence ID" value="KZF20074.1"/>
    <property type="molecule type" value="Genomic_DNA"/>
</dbReference>